<dbReference type="CDD" id="cd13934">
    <property type="entry name" value="RNase_H_Dikarya_like"/>
    <property type="match status" value="1"/>
</dbReference>
<comment type="similarity">
    <text evidence="2">Belongs to the RNase H family.</text>
</comment>
<dbReference type="GO" id="GO:0046872">
    <property type="term" value="F:metal ion binding"/>
    <property type="evidence" value="ECO:0007669"/>
    <property type="project" value="UniProtKB-KW"/>
</dbReference>
<evidence type="ECO:0000256" key="6">
    <source>
        <dbReference type="ARBA" id="ARBA00022759"/>
    </source>
</evidence>
<proteinExistence type="inferred from homology"/>
<evidence type="ECO:0000256" key="7">
    <source>
        <dbReference type="ARBA" id="ARBA00022801"/>
    </source>
</evidence>
<keyword evidence="6" id="KW-0255">Endonuclease</keyword>
<dbReference type="GO" id="GO:0004523">
    <property type="term" value="F:RNA-DNA hybrid ribonuclease activity"/>
    <property type="evidence" value="ECO:0007669"/>
    <property type="project" value="UniProtKB-EC"/>
</dbReference>
<keyword evidence="5" id="KW-0479">Metal-binding</keyword>
<keyword evidence="10" id="KW-1185">Reference proteome</keyword>
<comment type="catalytic activity">
    <reaction evidence="1">
        <text>Endonucleolytic cleavage to 5'-phosphomonoester.</text>
        <dbReference type="EC" id="3.1.26.4"/>
    </reaction>
</comment>
<evidence type="ECO:0000256" key="3">
    <source>
        <dbReference type="ARBA" id="ARBA00012180"/>
    </source>
</evidence>
<dbReference type="InterPro" id="IPR002156">
    <property type="entry name" value="RNaseH_domain"/>
</dbReference>
<dbReference type="Proteomes" id="UP000559027">
    <property type="component" value="Unassembled WGS sequence"/>
</dbReference>
<name>A0A8H5G253_9AGAR</name>
<reference evidence="9 10" key="1">
    <citation type="journal article" date="2020" name="ISME J.">
        <title>Uncovering the hidden diversity of litter-decomposition mechanisms in mushroom-forming fungi.</title>
        <authorList>
            <person name="Floudas D."/>
            <person name="Bentzer J."/>
            <person name="Ahren D."/>
            <person name="Johansson T."/>
            <person name="Persson P."/>
            <person name="Tunlid A."/>
        </authorList>
    </citation>
    <scope>NUCLEOTIDE SEQUENCE [LARGE SCALE GENOMIC DNA]</scope>
    <source>
        <strain evidence="9 10">CBS 146.42</strain>
    </source>
</reference>
<evidence type="ECO:0000256" key="4">
    <source>
        <dbReference type="ARBA" id="ARBA00022722"/>
    </source>
</evidence>
<dbReference type="SUPFAM" id="SSF53098">
    <property type="entry name" value="Ribonuclease H-like"/>
    <property type="match status" value="1"/>
</dbReference>
<keyword evidence="4" id="KW-0540">Nuclease</keyword>
<dbReference type="OrthoDB" id="407198at2759"/>
<dbReference type="GO" id="GO:0003676">
    <property type="term" value="F:nucleic acid binding"/>
    <property type="evidence" value="ECO:0007669"/>
    <property type="project" value="InterPro"/>
</dbReference>
<feature type="domain" description="RNase H type-1" evidence="8">
    <location>
        <begin position="44"/>
        <end position="200"/>
    </location>
</feature>
<gene>
    <name evidence="9" type="ORF">D9756_006612</name>
</gene>
<evidence type="ECO:0000256" key="5">
    <source>
        <dbReference type="ARBA" id="ARBA00022723"/>
    </source>
</evidence>
<dbReference type="PROSITE" id="PS50879">
    <property type="entry name" value="RNASE_H_1"/>
    <property type="match status" value="1"/>
</dbReference>
<evidence type="ECO:0000259" key="8">
    <source>
        <dbReference type="PROSITE" id="PS50879"/>
    </source>
</evidence>
<dbReference type="Pfam" id="PF00075">
    <property type="entry name" value="RNase_H"/>
    <property type="match status" value="1"/>
</dbReference>
<keyword evidence="7" id="KW-0378">Hydrolase</keyword>
<evidence type="ECO:0000256" key="1">
    <source>
        <dbReference type="ARBA" id="ARBA00000077"/>
    </source>
</evidence>
<dbReference type="InterPro" id="IPR050092">
    <property type="entry name" value="RNase_H"/>
</dbReference>
<protein>
    <recommendedName>
        <fullName evidence="3">ribonuclease H</fullName>
        <ecNumber evidence="3">3.1.26.4</ecNumber>
    </recommendedName>
</protein>
<dbReference type="PANTHER" id="PTHR10642">
    <property type="entry name" value="RIBONUCLEASE H1"/>
    <property type="match status" value="1"/>
</dbReference>
<comment type="caution">
    <text evidence="9">The sequence shown here is derived from an EMBL/GenBank/DDBJ whole genome shotgun (WGS) entry which is preliminary data.</text>
</comment>
<dbReference type="Gene3D" id="3.30.420.10">
    <property type="entry name" value="Ribonuclease H-like superfamily/Ribonuclease H"/>
    <property type="match status" value="1"/>
</dbReference>
<dbReference type="InterPro" id="IPR036397">
    <property type="entry name" value="RNaseH_sf"/>
</dbReference>
<dbReference type="PANTHER" id="PTHR10642:SF26">
    <property type="entry name" value="RIBONUCLEASE H1"/>
    <property type="match status" value="1"/>
</dbReference>
<dbReference type="AlphaFoldDB" id="A0A8H5G253"/>
<evidence type="ECO:0000256" key="2">
    <source>
        <dbReference type="ARBA" id="ARBA00005300"/>
    </source>
</evidence>
<dbReference type="InterPro" id="IPR012337">
    <property type="entry name" value="RNaseH-like_sf"/>
</dbReference>
<sequence length="203" mass="23201">MAFSTNRNFFPPHIGDRIPSDISRYDREDGYTHILRRTRRGLSTTPDIAVFVDGACTNNGNSYAHAGMGIHFGPGSWRNFREQLRSGLSTSQRAEIQAAILALEQIKHCAENEDFDAGTVVVVSDSEYLVRGITDRVYDWRENDWYSYRTGRKVGNWKDFADLDDLIDQLEDEYGVFVKFWCVDRSLNQDADREAGRAIGRGY</sequence>
<evidence type="ECO:0000313" key="10">
    <source>
        <dbReference type="Proteomes" id="UP000559027"/>
    </source>
</evidence>
<dbReference type="EMBL" id="JAACJO010000006">
    <property type="protein sequence ID" value="KAF5356942.1"/>
    <property type="molecule type" value="Genomic_DNA"/>
</dbReference>
<evidence type="ECO:0000313" key="9">
    <source>
        <dbReference type="EMBL" id="KAF5356942.1"/>
    </source>
</evidence>
<dbReference type="EC" id="3.1.26.4" evidence="3"/>
<dbReference type="GO" id="GO:0043137">
    <property type="term" value="P:DNA replication, removal of RNA primer"/>
    <property type="evidence" value="ECO:0007669"/>
    <property type="project" value="TreeGrafter"/>
</dbReference>
<organism evidence="9 10">
    <name type="scientific">Leucocoprinus leucothites</name>
    <dbReference type="NCBI Taxonomy" id="201217"/>
    <lineage>
        <taxon>Eukaryota</taxon>
        <taxon>Fungi</taxon>
        <taxon>Dikarya</taxon>
        <taxon>Basidiomycota</taxon>
        <taxon>Agaricomycotina</taxon>
        <taxon>Agaricomycetes</taxon>
        <taxon>Agaricomycetidae</taxon>
        <taxon>Agaricales</taxon>
        <taxon>Agaricineae</taxon>
        <taxon>Agaricaceae</taxon>
        <taxon>Leucocoprinus</taxon>
    </lineage>
</organism>
<accession>A0A8H5G253</accession>